<dbReference type="InterPro" id="IPR027417">
    <property type="entry name" value="P-loop_NTPase"/>
</dbReference>
<keyword evidence="2" id="KW-0813">Transport</keyword>
<comment type="caution">
    <text evidence="12">The sequence shown here is derived from an EMBL/GenBank/DDBJ whole genome shotgun (WGS) entry which is preliminary data.</text>
</comment>
<dbReference type="PROSITE" id="PS00211">
    <property type="entry name" value="ABC_TRANSPORTER_1"/>
    <property type="match status" value="1"/>
</dbReference>
<feature type="domain" description="ABC transporter" evidence="11">
    <location>
        <begin position="44"/>
        <end position="274"/>
    </location>
</feature>
<keyword evidence="7" id="KW-0408">Iron</keyword>
<dbReference type="PANTHER" id="PTHR42781:SF4">
    <property type="entry name" value="SPERMIDINE_PUTRESCINE IMPORT ATP-BINDING PROTEIN POTA"/>
    <property type="match status" value="1"/>
</dbReference>
<keyword evidence="3" id="KW-1003">Cell membrane</keyword>
<dbReference type="GO" id="GO:0043190">
    <property type="term" value="C:ATP-binding cassette (ABC) transporter complex"/>
    <property type="evidence" value="ECO:0007669"/>
    <property type="project" value="InterPro"/>
</dbReference>
<dbReference type="InterPro" id="IPR015853">
    <property type="entry name" value="ABC_transpr_FbpC"/>
</dbReference>
<dbReference type="InterPro" id="IPR003439">
    <property type="entry name" value="ABC_transporter-like_ATP-bd"/>
</dbReference>
<evidence type="ECO:0000256" key="5">
    <source>
        <dbReference type="ARBA" id="ARBA00022741"/>
    </source>
</evidence>
<evidence type="ECO:0000256" key="8">
    <source>
        <dbReference type="ARBA" id="ARBA00023065"/>
    </source>
</evidence>
<evidence type="ECO:0000256" key="4">
    <source>
        <dbReference type="ARBA" id="ARBA00022496"/>
    </source>
</evidence>
<evidence type="ECO:0000259" key="11">
    <source>
        <dbReference type="PROSITE" id="PS50893"/>
    </source>
</evidence>
<dbReference type="EMBL" id="SRMO01000033">
    <property type="protein sequence ID" value="TGG94581.1"/>
    <property type="molecule type" value="Genomic_DNA"/>
</dbReference>
<reference evidence="12 13" key="1">
    <citation type="journal article" date="2019" name="mSystems">
        <title>Life at home and on the roam: Genomic adaptions reflect the dual lifestyle of an intracellular, facultative symbiont.</title>
        <authorList>
            <person name="Burgsdorf I."/>
        </authorList>
    </citation>
    <scope>NUCLEOTIDE SEQUENCE [LARGE SCALE GENOMIC DNA]</scope>
    <source>
        <strain evidence="12">277cV</strain>
    </source>
</reference>
<dbReference type="InterPro" id="IPR003593">
    <property type="entry name" value="AAA+_ATPase"/>
</dbReference>
<dbReference type="Proteomes" id="UP000317990">
    <property type="component" value="Unassembled WGS sequence"/>
</dbReference>
<dbReference type="AlphaFoldDB" id="A0A524RQ63"/>
<evidence type="ECO:0000256" key="1">
    <source>
        <dbReference type="ARBA" id="ARBA00004417"/>
    </source>
</evidence>
<feature type="compositionally biased region" description="Polar residues" evidence="10">
    <location>
        <begin position="1"/>
        <end position="11"/>
    </location>
</feature>
<keyword evidence="8" id="KW-0406">Ion transport</keyword>
<accession>A0A524RQ63</accession>
<dbReference type="GO" id="GO:0005524">
    <property type="term" value="F:ATP binding"/>
    <property type="evidence" value="ECO:0007669"/>
    <property type="project" value="UniProtKB-KW"/>
</dbReference>
<comment type="subcellular location">
    <subcellularLocation>
        <location evidence="1">Cell inner membrane</location>
        <topology evidence="1">Peripheral membrane protein</topology>
    </subcellularLocation>
</comment>
<gene>
    <name evidence="12" type="ORF">ERJ67_02045</name>
</gene>
<dbReference type="GO" id="GO:0015408">
    <property type="term" value="F:ABC-type ferric iron transporter activity"/>
    <property type="evidence" value="ECO:0007669"/>
    <property type="project" value="InterPro"/>
</dbReference>
<organism evidence="12 13">
    <name type="scientific">Aphanocapsa feldmannii 277cV</name>
    <dbReference type="NCBI Taxonomy" id="2507553"/>
    <lineage>
        <taxon>Bacteria</taxon>
        <taxon>Bacillati</taxon>
        <taxon>Cyanobacteriota</taxon>
        <taxon>Cyanophyceae</taxon>
        <taxon>Oscillatoriophycideae</taxon>
        <taxon>Chroococcales</taxon>
        <taxon>Microcystaceae</taxon>
        <taxon>Aphanocapsa</taxon>
    </lineage>
</organism>
<proteinExistence type="predicted"/>
<evidence type="ECO:0000313" key="13">
    <source>
        <dbReference type="Proteomes" id="UP000317990"/>
    </source>
</evidence>
<evidence type="ECO:0000256" key="3">
    <source>
        <dbReference type="ARBA" id="ARBA00022475"/>
    </source>
</evidence>
<name>A0A524RQ63_9CHRO</name>
<evidence type="ECO:0000256" key="6">
    <source>
        <dbReference type="ARBA" id="ARBA00022840"/>
    </source>
</evidence>
<dbReference type="Pfam" id="PF08402">
    <property type="entry name" value="TOBE_2"/>
    <property type="match status" value="1"/>
</dbReference>
<keyword evidence="6 12" id="KW-0067">ATP-binding</keyword>
<dbReference type="InterPro" id="IPR050093">
    <property type="entry name" value="ABC_SmlMolc_Importer"/>
</dbReference>
<keyword evidence="4" id="KW-0410">Iron transport</keyword>
<protein>
    <submittedName>
        <fullName evidence="12">ABC transporter ATP-binding protein</fullName>
    </submittedName>
</protein>
<dbReference type="InterPro" id="IPR017871">
    <property type="entry name" value="ABC_transporter-like_CS"/>
</dbReference>
<dbReference type="PROSITE" id="PS50893">
    <property type="entry name" value="ABC_TRANSPORTER_2"/>
    <property type="match status" value="1"/>
</dbReference>
<dbReference type="Pfam" id="PF00005">
    <property type="entry name" value="ABC_tran"/>
    <property type="match status" value="1"/>
</dbReference>
<evidence type="ECO:0000256" key="2">
    <source>
        <dbReference type="ARBA" id="ARBA00022448"/>
    </source>
</evidence>
<dbReference type="SMART" id="SM00382">
    <property type="entry name" value="AAA"/>
    <property type="match status" value="1"/>
</dbReference>
<dbReference type="Gene3D" id="3.40.50.300">
    <property type="entry name" value="P-loop containing nucleotide triphosphate hydrolases"/>
    <property type="match status" value="1"/>
</dbReference>
<evidence type="ECO:0000313" key="12">
    <source>
        <dbReference type="EMBL" id="TGG94581.1"/>
    </source>
</evidence>
<sequence length="397" mass="42792">MGLGSTGNVDSSDAAAQGFPAAAGGGTGNNSIAATRQPPPQPLLRIHDLWHRFPGSDWVLRGIDLTLMQGELVGLLGPSGCGKTTLLRLIAGFEAPRRGQIRQGSRLISSPATLLPPERRGIGMVFQDDALFPHLTAWQNACFGIPAGLDRSRASWLLELLGLHGLEQRYPHELSGGQRQRLAMARALAPAPRLVLMDEPFSNLDVEVRLRLRSELPGVLARCGASGVMVTHDPEESLAICSRVAVLQGGLLQQCADPRHLVDRPSTAFVAAFVLQANLLPARAEGCQRVITPLGSFVSPEPFQNNSAEPLQVLVRPQQLRLVASPAGPAHVVAREFLGEQWLYRLDLNGLPLKLRQPLSKELTLNQRCRVAVDPAARCLLYPQQASLELEVSADGA</sequence>
<dbReference type="InterPro" id="IPR008995">
    <property type="entry name" value="Mo/tungstate-bd_C_term_dom"/>
</dbReference>
<evidence type="ECO:0000256" key="10">
    <source>
        <dbReference type="SAM" id="MobiDB-lite"/>
    </source>
</evidence>
<dbReference type="InterPro" id="IPR013611">
    <property type="entry name" value="Transp-assoc_OB_typ2"/>
</dbReference>
<evidence type="ECO:0000256" key="7">
    <source>
        <dbReference type="ARBA" id="ARBA00023004"/>
    </source>
</evidence>
<dbReference type="SUPFAM" id="SSF50331">
    <property type="entry name" value="MOP-like"/>
    <property type="match status" value="1"/>
</dbReference>
<dbReference type="GO" id="GO:0016887">
    <property type="term" value="F:ATP hydrolysis activity"/>
    <property type="evidence" value="ECO:0007669"/>
    <property type="project" value="InterPro"/>
</dbReference>
<dbReference type="CDD" id="cd03259">
    <property type="entry name" value="ABC_Carb_Solutes_like"/>
    <property type="match status" value="1"/>
</dbReference>
<keyword evidence="9" id="KW-0472">Membrane</keyword>
<keyword evidence="5" id="KW-0547">Nucleotide-binding</keyword>
<dbReference type="SUPFAM" id="SSF52540">
    <property type="entry name" value="P-loop containing nucleoside triphosphate hydrolases"/>
    <property type="match status" value="1"/>
</dbReference>
<evidence type="ECO:0000256" key="9">
    <source>
        <dbReference type="ARBA" id="ARBA00023136"/>
    </source>
</evidence>
<feature type="region of interest" description="Disordered" evidence="10">
    <location>
        <begin position="1"/>
        <end position="38"/>
    </location>
</feature>
<dbReference type="PANTHER" id="PTHR42781">
    <property type="entry name" value="SPERMIDINE/PUTRESCINE IMPORT ATP-BINDING PROTEIN POTA"/>
    <property type="match status" value="1"/>
</dbReference>